<dbReference type="EMBL" id="FLQV01003348">
    <property type="protein sequence ID" value="SBT02374.1"/>
    <property type="molecule type" value="Genomic_DNA"/>
</dbReference>
<feature type="transmembrane region" description="Helical" evidence="1">
    <location>
        <begin position="226"/>
        <end position="246"/>
    </location>
</feature>
<dbReference type="Proteomes" id="UP000078546">
    <property type="component" value="Unassembled WGS sequence"/>
</dbReference>
<keyword evidence="1" id="KW-0812">Transmembrane</keyword>
<gene>
    <name evidence="2" type="ORF">POVCU1_076160</name>
</gene>
<sequence length="301" mass="35708">MGSDDENEDESYIHGDTYYSTVSSFLKYEDEFNRVTESSVPQEHGVNCNQTYSGFFSSNNFIDRCDKVANYLYYINKNKDEDYDNRCRCLNYLLNTKTTFNTVPNKNCPELFDAYKEISSKLETCNFIIDRIYKKDLEKITKLHTLHNSLNKLEMSINLNEESINNNAEEFTNHYLNCKSYCKGSEKDYYCEELEKITHYCYHHTNSKNCEEIAKLLKYQMKLKKAIKISVPCIVILTIPFFLYILHKFTSVGSWLNNFLIKNKIIQHNMNEEVTDQFFEHIHETEDRDKWSSYHIGYHST</sequence>
<evidence type="ECO:0000313" key="2">
    <source>
        <dbReference type="EMBL" id="SBT02374.1"/>
    </source>
</evidence>
<proteinExistence type="predicted"/>
<evidence type="ECO:0000313" key="3">
    <source>
        <dbReference type="Proteomes" id="UP000078546"/>
    </source>
</evidence>
<evidence type="ECO:0000256" key="1">
    <source>
        <dbReference type="SAM" id="Phobius"/>
    </source>
</evidence>
<protein>
    <submittedName>
        <fullName evidence="2">PIR Superfamily Protein</fullName>
    </submittedName>
</protein>
<dbReference type="Pfam" id="PF05795">
    <property type="entry name" value="Plasmodium_Vir"/>
    <property type="match status" value="1"/>
</dbReference>
<name>A0A1A8XAT2_PLAOA</name>
<keyword evidence="1" id="KW-0472">Membrane</keyword>
<accession>A0A1A8XAT2</accession>
<organism evidence="2 3">
    <name type="scientific">Plasmodium ovale curtisi</name>
    <dbReference type="NCBI Taxonomy" id="864141"/>
    <lineage>
        <taxon>Eukaryota</taxon>
        <taxon>Sar</taxon>
        <taxon>Alveolata</taxon>
        <taxon>Apicomplexa</taxon>
        <taxon>Aconoidasida</taxon>
        <taxon>Haemosporida</taxon>
        <taxon>Plasmodiidae</taxon>
        <taxon>Plasmodium</taxon>
        <taxon>Plasmodium (Plasmodium)</taxon>
    </lineage>
</organism>
<dbReference type="InterPro" id="IPR008780">
    <property type="entry name" value="Plasmodium_Vir"/>
</dbReference>
<dbReference type="AlphaFoldDB" id="A0A1A8XAT2"/>
<reference evidence="3" key="1">
    <citation type="submission" date="2016-05" db="EMBL/GenBank/DDBJ databases">
        <authorList>
            <person name="Naeem Raeece"/>
        </authorList>
    </citation>
    <scope>NUCLEOTIDE SEQUENCE [LARGE SCALE GENOMIC DNA]</scope>
</reference>
<keyword evidence="1" id="KW-1133">Transmembrane helix</keyword>